<evidence type="ECO:0000256" key="1">
    <source>
        <dbReference type="SAM" id="MobiDB-lite"/>
    </source>
</evidence>
<reference evidence="2 3" key="1">
    <citation type="submission" date="2020-05" db="EMBL/GenBank/DDBJ databases">
        <authorList>
            <person name="Whitworth D."/>
        </authorList>
    </citation>
    <scope>NUCLEOTIDE SEQUENCE [LARGE SCALE GENOMIC DNA]</scope>
    <source>
        <strain evidence="2 3">AM005</strain>
    </source>
</reference>
<protein>
    <recommendedName>
        <fullName evidence="4">Lipoprotein</fullName>
    </recommendedName>
</protein>
<feature type="compositionally biased region" description="Pro residues" evidence="1">
    <location>
        <begin position="179"/>
        <end position="188"/>
    </location>
</feature>
<gene>
    <name evidence="2" type="ORF">HNV28_02165</name>
</gene>
<dbReference type="AlphaFoldDB" id="A0A7Y4MQ78"/>
<accession>A0A7Y4MQ78</accession>
<proteinExistence type="predicted"/>
<evidence type="ECO:0000313" key="2">
    <source>
        <dbReference type="EMBL" id="NOJ77173.1"/>
    </source>
</evidence>
<organism evidence="2 3">
    <name type="scientific">Myxococcus xanthus</name>
    <dbReference type="NCBI Taxonomy" id="34"/>
    <lineage>
        <taxon>Bacteria</taxon>
        <taxon>Pseudomonadati</taxon>
        <taxon>Myxococcota</taxon>
        <taxon>Myxococcia</taxon>
        <taxon>Myxococcales</taxon>
        <taxon>Cystobacterineae</taxon>
        <taxon>Myxococcaceae</taxon>
        <taxon>Myxococcus</taxon>
    </lineage>
</organism>
<dbReference type="Proteomes" id="UP000533080">
    <property type="component" value="Unassembled WGS sequence"/>
</dbReference>
<dbReference type="PROSITE" id="PS51257">
    <property type="entry name" value="PROKAR_LIPOPROTEIN"/>
    <property type="match status" value="1"/>
</dbReference>
<feature type="compositionally biased region" description="Basic and acidic residues" evidence="1">
    <location>
        <begin position="167"/>
        <end position="178"/>
    </location>
</feature>
<sequence>MPRRVRHMAQRLVGCLIAVVTVFAAVGCKERSDKPVAGLLAAGAPVLRAEGKEWRPIAVGSQLLGHDELKATGPAVLEFFGGGLRFLEKGDTLEVGEADEAKLHGVNLPSRHIVESKLQEAPRPLRIIAARYTQVQVTPASAQQEDPYSSNGYFAAFFTPNGLSPNKAKDEPSRDGPRKPLPPPPLRPRVPHIHAGNLGEGGLVATVEDGFIVAETDDLATAVLLEGGEVPLGRTVRLMVPAGAEVVLRTQQGRKIEVEGPADVRLR</sequence>
<dbReference type="EMBL" id="JABFNT010000005">
    <property type="protein sequence ID" value="NOJ77173.1"/>
    <property type="molecule type" value="Genomic_DNA"/>
</dbReference>
<name>A0A7Y4MQ78_MYXXA</name>
<comment type="caution">
    <text evidence="2">The sequence shown here is derived from an EMBL/GenBank/DDBJ whole genome shotgun (WGS) entry which is preliminary data.</text>
</comment>
<evidence type="ECO:0008006" key="4">
    <source>
        <dbReference type="Google" id="ProtNLM"/>
    </source>
</evidence>
<feature type="region of interest" description="Disordered" evidence="1">
    <location>
        <begin position="163"/>
        <end position="188"/>
    </location>
</feature>
<evidence type="ECO:0000313" key="3">
    <source>
        <dbReference type="Proteomes" id="UP000533080"/>
    </source>
</evidence>